<dbReference type="InterPro" id="IPR050709">
    <property type="entry name" value="Biotin_Carboxyl_Carrier/Decarb"/>
</dbReference>
<dbReference type="InterPro" id="IPR011053">
    <property type="entry name" value="Single_hybrid_motif"/>
</dbReference>
<dbReference type="EMBL" id="JAPDPJ010000048">
    <property type="protein sequence ID" value="MCW3788254.1"/>
    <property type="molecule type" value="Genomic_DNA"/>
</dbReference>
<dbReference type="RefSeq" id="WP_301191815.1">
    <property type="nucleotide sequence ID" value="NZ_JAPDPJ010000048.1"/>
</dbReference>
<dbReference type="InterPro" id="IPR000089">
    <property type="entry name" value="Biotin_lipoyl"/>
</dbReference>
<sequence length="173" mass="19526">MKLLSHIKKYTLTGENKVNIAVKDNEIYKVNNRKVDIDIEALENDEYVVHCNENSHVGEVVSLKQNEVSVMINGNTYHFTIETEYASKRREKLSKNSSKKVEKIKAPLPGEIVAVLMSEGQEVHKGEPIMILEAMKMQNEIVSPISGKVKSISVKAEETVMKDQILFEVEPGK</sequence>
<evidence type="ECO:0000256" key="1">
    <source>
        <dbReference type="ARBA" id="ARBA00023267"/>
    </source>
</evidence>
<keyword evidence="1" id="KW-0092">Biotin</keyword>
<organism evidence="3 4">
    <name type="scientific">Plebeiibacterium sediminum</name>
    <dbReference type="NCBI Taxonomy" id="2992112"/>
    <lineage>
        <taxon>Bacteria</taxon>
        <taxon>Pseudomonadati</taxon>
        <taxon>Bacteroidota</taxon>
        <taxon>Bacteroidia</taxon>
        <taxon>Marinilabiliales</taxon>
        <taxon>Marinilabiliaceae</taxon>
        <taxon>Plebeiibacterium</taxon>
    </lineage>
</organism>
<dbReference type="CDD" id="cd06850">
    <property type="entry name" value="biotinyl_domain"/>
    <property type="match status" value="1"/>
</dbReference>
<comment type="caution">
    <text evidence="3">The sequence shown here is derived from an EMBL/GenBank/DDBJ whole genome shotgun (WGS) entry which is preliminary data.</text>
</comment>
<dbReference type="FunFam" id="2.40.50.100:FF:000003">
    <property type="entry name" value="Acetyl-CoA carboxylase biotin carboxyl carrier protein"/>
    <property type="match status" value="1"/>
</dbReference>
<proteinExistence type="predicted"/>
<accession>A0AAE3M6Y6</accession>
<reference evidence="3" key="1">
    <citation type="submission" date="2022-10" db="EMBL/GenBank/DDBJ databases">
        <authorList>
            <person name="Yu W.X."/>
        </authorList>
    </citation>
    <scope>NUCLEOTIDE SEQUENCE</scope>
    <source>
        <strain evidence="3">AAT</strain>
    </source>
</reference>
<dbReference type="PROSITE" id="PS00188">
    <property type="entry name" value="BIOTIN"/>
    <property type="match status" value="1"/>
</dbReference>
<dbReference type="PANTHER" id="PTHR45266:SF3">
    <property type="entry name" value="OXALOACETATE DECARBOXYLASE ALPHA CHAIN"/>
    <property type="match status" value="1"/>
</dbReference>
<dbReference type="Gene3D" id="2.40.50.100">
    <property type="match status" value="1"/>
</dbReference>
<evidence type="ECO:0000313" key="4">
    <source>
        <dbReference type="Proteomes" id="UP001209229"/>
    </source>
</evidence>
<dbReference type="AlphaFoldDB" id="A0AAE3M6Y6"/>
<dbReference type="SUPFAM" id="SSF51230">
    <property type="entry name" value="Single hybrid motif"/>
    <property type="match status" value="1"/>
</dbReference>
<protein>
    <submittedName>
        <fullName evidence="3">Biotin/lipoyl-binding protein</fullName>
    </submittedName>
</protein>
<dbReference type="PROSITE" id="PS50968">
    <property type="entry name" value="BIOTINYL_LIPOYL"/>
    <property type="match status" value="1"/>
</dbReference>
<name>A0AAE3M6Y6_9BACT</name>
<dbReference type="Pfam" id="PF00364">
    <property type="entry name" value="Biotin_lipoyl"/>
    <property type="match status" value="1"/>
</dbReference>
<gene>
    <name evidence="3" type="ORF">OM075_17430</name>
</gene>
<dbReference type="Proteomes" id="UP001209229">
    <property type="component" value="Unassembled WGS sequence"/>
</dbReference>
<evidence type="ECO:0000313" key="3">
    <source>
        <dbReference type="EMBL" id="MCW3788254.1"/>
    </source>
</evidence>
<keyword evidence="4" id="KW-1185">Reference proteome</keyword>
<dbReference type="PANTHER" id="PTHR45266">
    <property type="entry name" value="OXALOACETATE DECARBOXYLASE ALPHA CHAIN"/>
    <property type="match status" value="1"/>
</dbReference>
<dbReference type="InterPro" id="IPR001882">
    <property type="entry name" value="Biotin_BS"/>
</dbReference>
<evidence type="ECO:0000259" key="2">
    <source>
        <dbReference type="PROSITE" id="PS50968"/>
    </source>
</evidence>
<feature type="domain" description="Lipoyl-binding" evidence="2">
    <location>
        <begin position="101"/>
        <end position="170"/>
    </location>
</feature>